<keyword evidence="2" id="KW-0238">DNA-binding</keyword>
<dbReference type="Proteomes" id="UP000266482">
    <property type="component" value="Unassembled WGS sequence"/>
</dbReference>
<reference evidence="2 3" key="1">
    <citation type="submission" date="2018-09" db="EMBL/GenBank/DDBJ databases">
        <title>Paenibacillus aracenensis nov. sp. isolated from a cave in southern Spain.</title>
        <authorList>
            <person name="Jurado V."/>
            <person name="Gutierrez-Patricio S."/>
            <person name="Gonzalez-Pimentel J.L."/>
            <person name="Miller A.Z."/>
            <person name="Laiz L."/>
            <person name="Saiz-Jimenez C."/>
        </authorList>
    </citation>
    <scope>NUCLEOTIDE SEQUENCE [LARGE SCALE GENOMIC DNA]</scope>
    <source>
        <strain evidence="2 3">DSM 22867</strain>
    </source>
</reference>
<dbReference type="RefSeq" id="WP_119602754.1">
    <property type="nucleotide sequence ID" value="NZ_QXQA01000021.1"/>
</dbReference>
<protein>
    <submittedName>
        <fullName evidence="2">AbrB/MazE/SpoVT family DNA-binding domain-containing protein</fullName>
    </submittedName>
</protein>
<dbReference type="Pfam" id="PF04014">
    <property type="entry name" value="MazE_antitoxin"/>
    <property type="match status" value="1"/>
</dbReference>
<organism evidence="2 3">
    <name type="scientific">Paenibacillus nanensis</name>
    <dbReference type="NCBI Taxonomy" id="393251"/>
    <lineage>
        <taxon>Bacteria</taxon>
        <taxon>Bacillati</taxon>
        <taxon>Bacillota</taxon>
        <taxon>Bacilli</taxon>
        <taxon>Bacillales</taxon>
        <taxon>Paenibacillaceae</taxon>
        <taxon>Paenibacillus</taxon>
    </lineage>
</organism>
<accession>A0A3A1UP12</accession>
<dbReference type="OrthoDB" id="9795766at2"/>
<evidence type="ECO:0000313" key="3">
    <source>
        <dbReference type="Proteomes" id="UP000266482"/>
    </source>
</evidence>
<gene>
    <name evidence="2" type="ORF">D3P08_24485</name>
</gene>
<evidence type="ECO:0000313" key="2">
    <source>
        <dbReference type="EMBL" id="RIX48661.1"/>
    </source>
</evidence>
<dbReference type="SUPFAM" id="SSF89447">
    <property type="entry name" value="AbrB/MazE/MraZ-like"/>
    <property type="match status" value="1"/>
</dbReference>
<dbReference type="SMART" id="SM00966">
    <property type="entry name" value="SpoVT_AbrB"/>
    <property type="match status" value="1"/>
</dbReference>
<dbReference type="Gene3D" id="2.10.260.10">
    <property type="match status" value="1"/>
</dbReference>
<feature type="domain" description="SpoVT-AbrB" evidence="1">
    <location>
        <begin position="20"/>
        <end position="66"/>
    </location>
</feature>
<comment type="caution">
    <text evidence="2">The sequence shown here is derived from an EMBL/GenBank/DDBJ whole genome shotgun (WGS) entry which is preliminary data.</text>
</comment>
<dbReference type="InterPro" id="IPR037914">
    <property type="entry name" value="SpoVT-AbrB_sf"/>
</dbReference>
<evidence type="ECO:0000259" key="1">
    <source>
        <dbReference type="SMART" id="SM00966"/>
    </source>
</evidence>
<dbReference type="AlphaFoldDB" id="A0A3A1UP12"/>
<proteinExistence type="predicted"/>
<dbReference type="GO" id="GO:0003677">
    <property type="term" value="F:DNA binding"/>
    <property type="evidence" value="ECO:0007669"/>
    <property type="project" value="UniProtKB-KW"/>
</dbReference>
<sequence>MVQNGGIRRGMIYMTKATVRKWGNSLAVRIPQEVSELVKFADGVGIEMIVTENKELVLRAVEAEIDEEDPDYLRALSLKLREECEKSEVSEIEDALPDLVGDEMW</sequence>
<dbReference type="EMBL" id="QXQA01000021">
    <property type="protein sequence ID" value="RIX48661.1"/>
    <property type="molecule type" value="Genomic_DNA"/>
</dbReference>
<dbReference type="InterPro" id="IPR007159">
    <property type="entry name" value="SpoVT-AbrB_dom"/>
</dbReference>
<name>A0A3A1UP12_9BACL</name>
<keyword evidence="3" id="KW-1185">Reference proteome</keyword>